<accession>A0A167V1M8</accession>
<feature type="chain" id="PRO_5007749326" description="Carboxylic ester hydrolase" evidence="3">
    <location>
        <begin position="21"/>
        <end position="598"/>
    </location>
</feature>
<sequence length="598" mass="64615">MLFYITALALLFLSVGCTVAAEDFIKAASPMVHLPYATYTGFHNTTSSLDVFLGIRYAAPPTGNNRWRVAQAPSDVRDQGVLNATVYPPQCPQGSSATPLETTDDEDCLFLDVYVPSGSTPQSTLPVLVWIHGGGWDHNSVQQFDPTPMINYANNSFIAVIIQYRLAAFGLLPTPTFSNGAITDVRSALQWVQRSIHLFGGDPGRVTIWGQSSGGGSILHLLAAEARSRDAPLWRSSIVSSPYLVPMGKCDTGYFKNQFRAFAAAANCTFTNATNISASTSDSFNSYDDRSLACLRQLPTNTLKTLSHTFDSVRGAGHSSAYEPCIEGEGGYLVSNTADELAQGNIAGDWAIAGSNLHDGSTFVSTSIIPPAGTTSANFSAVADSLLNSTLMADLPLTQEEILEVMNVWYPLDQFSDNHARGAQIFQDVTFACPANWIAEAKGQKGWRYLYAIGTAVHAQDNAYEFPIHYNTLAPVSPSLYATYIGAATFFIRASPPNPNTLNAPLAWPAWGTAAGSYKVLNVSATTNTSTSYIIAAGENQGWIGSKDRCAFWANTRKNGDHAAGQKSDDILMARQSFVKRNVHAQRSGYKREGRKTR</sequence>
<keyword evidence="2 3" id="KW-0378">Hydrolase</keyword>
<proteinExistence type="inferred from homology"/>
<dbReference type="OrthoDB" id="408631at2759"/>
<dbReference type="STRING" id="436010.A0A167V1M8"/>
<reference evidence="5 6" key="1">
    <citation type="journal article" date="2016" name="Mol. Biol. Evol.">
        <title>Comparative Genomics of Early-Diverging Mushroom-Forming Fungi Provides Insights into the Origins of Lignocellulose Decay Capabilities.</title>
        <authorList>
            <person name="Nagy L.G."/>
            <person name="Riley R."/>
            <person name="Tritt A."/>
            <person name="Adam C."/>
            <person name="Daum C."/>
            <person name="Floudas D."/>
            <person name="Sun H."/>
            <person name="Yadav J.S."/>
            <person name="Pangilinan J."/>
            <person name="Larsson K.H."/>
            <person name="Matsuura K."/>
            <person name="Barry K."/>
            <person name="Labutti K."/>
            <person name="Kuo R."/>
            <person name="Ohm R.A."/>
            <person name="Bhattacharya S.S."/>
            <person name="Shirouzu T."/>
            <person name="Yoshinaga Y."/>
            <person name="Martin F.M."/>
            <person name="Grigoriev I.V."/>
            <person name="Hibbett D.S."/>
        </authorList>
    </citation>
    <scope>NUCLEOTIDE SEQUENCE [LARGE SCALE GENOMIC DNA]</scope>
    <source>
        <strain evidence="5 6">CBS 109695</strain>
    </source>
</reference>
<evidence type="ECO:0000259" key="4">
    <source>
        <dbReference type="Pfam" id="PF00135"/>
    </source>
</evidence>
<dbReference type="InterPro" id="IPR019819">
    <property type="entry name" value="Carboxylesterase_B_CS"/>
</dbReference>
<evidence type="ECO:0000313" key="6">
    <source>
        <dbReference type="Proteomes" id="UP000076532"/>
    </source>
</evidence>
<dbReference type="InterPro" id="IPR029058">
    <property type="entry name" value="AB_hydrolase_fold"/>
</dbReference>
<dbReference type="AlphaFoldDB" id="A0A167V1M8"/>
<comment type="similarity">
    <text evidence="1 3">Belongs to the type-B carboxylesterase/lipase family.</text>
</comment>
<dbReference type="InterPro" id="IPR002018">
    <property type="entry name" value="CarbesteraseB"/>
</dbReference>
<evidence type="ECO:0000256" key="3">
    <source>
        <dbReference type="RuleBase" id="RU361235"/>
    </source>
</evidence>
<keyword evidence="6" id="KW-1185">Reference proteome</keyword>
<dbReference type="Gene3D" id="3.40.50.1820">
    <property type="entry name" value="alpha/beta hydrolase"/>
    <property type="match status" value="1"/>
</dbReference>
<dbReference type="InterPro" id="IPR019826">
    <property type="entry name" value="Carboxylesterase_B_AS"/>
</dbReference>
<dbReference type="PROSITE" id="PS00941">
    <property type="entry name" value="CARBOXYLESTERASE_B_2"/>
    <property type="match status" value="1"/>
</dbReference>
<dbReference type="EMBL" id="KV417913">
    <property type="protein sequence ID" value="KZP04542.1"/>
    <property type="molecule type" value="Genomic_DNA"/>
</dbReference>
<dbReference type="Proteomes" id="UP000076532">
    <property type="component" value="Unassembled WGS sequence"/>
</dbReference>
<evidence type="ECO:0000256" key="2">
    <source>
        <dbReference type="ARBA" id="ARBA00022801"/>
    </source>
</evidence>
<dbReference type="GO" id="GO:0016787">
    <property type="term" value="F:hydrolase activity"/>
    <property type="evidence" value="ECO:0007669"/>
    <property type="project" value="UniProtKB-KW"/>
</dbReference>
<feature type="signal peptide" evidence="3">
    <location>
        <begin position="1"/>
        <end position="20"/>
    </location>
</feature>
<organism evidence="5 6">
    <name type="scientific">Athelia psychrophila</name>
    <dbReference type="NCBI Taxonomy" id="1759441"/>
    <lineage>
        <taxon>Eukaryota</taxon>
        <taxon>Fungi</taxon>
        <taxon>Dikarya</taxon>
        <taxon>Basidiomycota</taxon>
        <taxon>Agaricomycotina</taxon>
        <taxon>Agaricomycetes</taxon>
        <taxon>Agaricomycetidae</taxon>
        <taxon>Atheliales</taxon>
        <taxon>Atheliaceae</taxon>
        <taxon>Athelia</taxon>
    </lineage>
</organism>
<gene>
    <name evidence="5" type="ORF">FIBSPDRAFT_940942</name>
</gene>
<feature type="domain" description="Carboxylesterase type B" evidence="4">
    <location>
        <begin position="29"/>
        <end position="528"/>
    </location>
</feature>
<dbReference type="PROSITE" id="PS00122">
    <property type="entry name" value="CARBOXYLESTERASE_B_1"/>
    <property type="match status" value="1"/>
</dbReference>
<protein>
    <recommendedName>
        <fullName evidence="3">Carboxylic ester hydrolase</fullName>
        <ecNumber evidence="3">3.1.1.-</ecNumber>
    </recommendedName>
</protein>
<dbReference type="EC" id="3.1.1.-" evidence="3"/>
<dbReference type="ESTHER" id="9homo-a0a167v1m8">
    <property type="family name" value="Fungal_carboxylesterase_lipase"/>
</dbReference>
<evidence type="ECO:0000313" key="5">
    <source>
        <dbReference type="EMBL" id="KZP04542.1"/>
    </source>
</evidence>
<evidence type="ECO:0000256" key="1">
    <source>
        <dbReference type="ARBA" id="ARBA00005964"/>
    </source>
</evidence>
<dbReference type="InterPro" id="IPR050309">
    <property type="entry name" value="Type-B_Carboxylest/Lipase"/>
</dbReference>
<keyword evidence="3" id="KW-0732">Signal</keyword>
<dbReference type="Pfam" id="PF00135">
    <property type="entry name" value="COesterase"/>
    <property type="match status" value="1"/>
</dbReference>
<dbReference type="SUPFAM" id="SSF53474">
    <property type="entry name" value="alpha/beta-Hydrolases"/>
    <property type="match status" value="1"/>
</dbReference>
<name>A0A167V1M8_9AGAM</name>
<dbReference type="PANTHER" id="PTHR11559">
    <property type="entry name" value="CARBOXYLESTERASE"/>
    <property type="match status" value="1"/>
</dbReference>